<dbReference type="CDD" id="cd00093">
    <property type="entry name" value="HTH_XRE"/>
    <property type="match status" value="1"/>
</dbReference>
<dbReference type="KEGG" id="rhom:FRIFI_1816"/>
<keyword evidence="4" id="KW-1185">Reference proteome</keyword>
<evidence type="ECO:0000259" key="2">
    <source>
        <dbReference type="PROSITE" id="PS50943"/>
    </source>
</evidence>
<dbReference type="PANTHER" id="PTHR46797:SF1">
    <property type="entry name" value="METHYLPHOSPHONATE SYNTHASE"/>
    <property type="match status" value="1"/>
</dbReference>
<proteinExistence type="predicted"/>
<dbReference type="PANTHER" id="PTHR46797">
    <property type="entry name" value="HTH-TYPE TRANSCRIPTIONAL REGULATOR"/>
    <property type="match status" value="1"/>
</dbReference>
<dbReference type="GO" id="GO:0003700">
    <property type="term" value="F:DNA-binding transcription factor activity"/>
    <property type="evidence" value="ECO:0007669"/>
    <property type="project" value="TreeGrafter"/>
</dbReference>
<dbReference type="Proteomes" id="UP000245695">
    <property type="component" value="Chromosome 1"/>
</dbReference>
<evidence type="ECO:0000256" key="1">
    <source>
        <dbReference type="ARBA" id="ARBA00023125"/>
    </source>
</evidence>
<organism evidence="3 4">
    <name type="scientific">Romboutsia hominis</name>
    <dbReference type="NCBI Taxonomy" id="1507512"/>
    <lineage>
        <taxon>Bacteria</taxon>
        <taxon>Bacillati</taxon>
        <taxon>Bacillota</taxon>
        <taxon>Clostridia</taxon>
        <taxon>Peptostreptococcales</taxon>
        <taxon>Peptostreptococcaceae</taxon>
        <taxon>Romboutsia</taxon>
    </lineage>
</organism>
<dbReference type="InterPro" id="IPR010982">
    <property type="entry name" value="Lambda_DNA-bd_dom_sf"/>
</dbReference>
<keyword evidence="1" id="KW-0238">DNA-binding</keyword>
<evidence type="ECO:0000313" key="4">
    <source>
        <dbReference type="Proteomes" id="UP000245695"/>
    </source>
</evidence>
<dbReference type="GO" id="GO:0005829">
    <property type="term" value="C:cytosol"/>
    <property type="evidence" value="ECO:0007669"/>
    <property type="project" value="TreeGrafter"/>
</dbReference>
<feature type="domain" description="HTH cro/C1-type" evidence="2">
    <location>
        <begin position="8"/>
        <end position="62"/>
    </location>
</feature>
<accession>A0A2P2BSJ4</accession>
<dbReference type="SUPFAM" id="SSF47413">
    <property type="entry name" value="lambda repressor-like DNA-binding domains"/>
    <property type="match status" value="1"/>
</dbReference>
<dbReference type="RefSeq" id="WP_166505671.1">
    <property type="nucleotide sequence ID" value="NZ_JAKNTL010000007.1"/>
</dbReference>
<sequence>MESIGQRITKARERLDMNQKELCQKTGIKESTLSRYENDIREPKASTLLTIAETLNVSFDYLMGVSDDFESFHHEDDTDEELELEKILENTEKKLSREGLSFYGKPVTKEDIDKLLTAIKVGISVMDSNKK</sequence>
<dbReference type="EMBL" id="LN650648">
    <property type="protein sequence ID" value="CEI73347.1"/>
    <property type="molecule type" value="Genomic_DNA"/>
</dbReference>
<dbReference type="PROSITE" id="PS50943">
    <property type="entry name" value="HTH_CROC1"/>
    <property type="match status" value="1"/>
</dbReference>
<name>A0A2P2BSJ4_9FIRM</name>
<protein>
    <submittedName>
        <fullName evidence="3">Cro/C1-type HTH domain profile</fullName>
    </submittedName>
</protein>
<evidence type="ECO:0000313" key="3">
    <source>
        <dbReference type="EMBL" id="CEI73347.1"/>
    </source>
</evidence>
<reference evidence="3 4" key="1">
    <citation type="submission" date="2014-09" db="EMBL/GenBank/DDBJ databases">
        <authorList>
            <person name="Hornung B.V."/>
        </authorList>
    </citation>
    <scope>NUCLEOTIDE SEQUENCE [LARGE SCALE GENOMIC DNA]</scope>
    <source>
        <strain evidence="3 4">FRIFI</strain>
    </source>
</reference>
<dbReference type="SMART" id="SM00530">
    <property type="entry name" value="HTH_XRE"/>
    <property type="match status" value="1"/>
</dbReference>
<dbReference type="Pfam" id="PF01381">
    <property type="entry name" value="HTH_3"/>
    <property type="match status" value="1"/>
</dbReference>
<dbReference type="GO" id="GO:0003677">
    <property type="term" value="F:DNA binding"/>
    <property type="evidence" value="ECO:0007669"/>
    <property type="project" value="UniProtKB-KW"/>
</dbReference>
<dbReference type="Gene3D" id="1.10.260.40">
    <property type="entry name" value="lambda repressor-like DNA-binding domains"/>
    <property type="match status" value="1"/>
</dbReference>
<dbReference type="InterPro" id="IPR001387">
    <property type="entry name" value="Cro/C1-type_HTH"/>
</dbReference>
<dbReference type="InterPro" id="IPR050807">
    <property type="entry name" value="TransReg_Diox_bact_type"/>
</dbReference>
<dbReference type="AlphaFoldDB" id="A0A2P2BSJ4"/>
<gene>
    <name evidence="3" type="ORF">FRIFI_1816</name>
</gene>